<evidence type="ECO:0000256" key="20">
    <source>
        <dbReference type="ARBA" id="ARBA00047899"/>
    </source>
</evidence>
<keyword evidence="8" id="KW-0547">Nucleotide-binding</keyword>
<evidence type="ECO:0000256" key="2">
    <source>
        <dbReference type="ARBA" id="ARBA00010769"/>
    </source>
</evidence>
<dbReference type="InterPro" id="IPR014009">
    <property type="entry name" value="PIK_FAT"/>
</dbReference>
<keyword evidence="14" id="KW-0539">Nucleus</keyword>
<dbReference type="SMART" id="SM00146">
    <property type="entry name" value="PI3Kc"/>
    <property type="match status" value="1"/>
</dbReference>
<feature type="region of interest" description="Disordered" evidence="22">
    <location>
        <begin position="1"/>
        <end position="21"/>
    </location>
</feature>
<dbReference type="PROSITE" id="PS51189">
    <property type="entry name" value="FAT"/>
    <property type="match status" value="1"/>
</dbReference>
<dbReference type="SUPFAM" id="SSF48371">
    <property type="entry name" value="ARM repeat"/>
    <property type="match status" value="1"/>
</dbReference>
<accession>A0A6A6Q7A9</accession>
<dbReference type="GO" id="GO:0005524">
    <property type="term" value="F:ATP binding"/>
    <property type="evidence" value="ECO:0007669"/>
    <property type="project" value="UniProtKB-KW"/>
</dbReference>
<evidence type="ECO:0000256" key="15">
    <source>
        <dbReference type="ARBA" id="ARBA00023254"/>
    </source>
</evidence>
<dbReference type="CDD" id="cd00892">
    <property type="entry name" value="PIKKc_ATR"/>
    <property type="match status" value="1"/>
</dbReference>
<dbReference type="Gene3D" id="3.30.1010.10">
    <property type="entry name" value="Phosphatidylinositol 3-kinase Catalytic Subunit, Chain A, domain 4"/>
    <property type="match status" value="1"/>
</dbReference>
<dbReference type="Pfam" id="PF02259">
    <property type="entry name" value="FAT"/>
    <property type="match status" value="1"/>
</dbReference>
<dbReference type="InterPro" id="IPR016024">
    <property type="entry name" value="ARM-type_fold"/>
</dbReference>
<dbReference type="InterPro" id="IPR003151">
    <property type="entry name" value="PIK-rel_kinase_FAT"/>
</dbReference>
<dbReference type="Pfam" id="PF08064">
    <property type="entry name" value="UME"/>
    <property type="match status" value="1"/>
</dbReference>
<evidence type="ECO:0000259" key="25">
    <source>
        <dbReference type="PROSITE" id="PS51190"/>
    </source>
</evidence>
<keyword evidence="7" id="KW-0808">Transferase</keyword>
<reference evidence="26" key="1">
    <citation type="journal article" date="2020" name="Stud. Mycol.">
        <title>101 Dothideomycetes genomes: a test case for predicting lifestyles and emergence of pathogens.</title>
        <authorList>
            <person name="Haridas S."/>
            <person name="Albert R."/>
            <person name="Binder M."/>
            <person name="Bloem J."/>
            <person name="Labutti K."/>
            <person name="Salamov A."/>
            <person name="Andreopoulos B."/>
            <person name="Baker S."/>
            <person name="Barry K."/>
            <person name="Bills G."/>
            <person name="Bluhm B."/>
            <person name="Cannon C."/>
            <person name="Castanera R."/>
            <person name="Culley D."/>
            <person name="Daum C."/>
            <person name="Ezra D."/>
            <person name="Gonzalez J."/>
            <person name="Henrissat B."/>
            <person name="Kuo A."/>
            <person name="Liang C."/>
            <person name="Lipzen A."/>
            <person name="Lutzoni F."/>
            <person name="Magnuson J."/>
            <person name="Mondo S."/>
            <person name="Nolan M."/>
            <person name="Ohm R."/>
            <person name="Pangilinan J."/>
            <person name="Park H.-J."/>
            <person name="Ramirez L."/>
            <person name="Alfaro M."/>
            <person name="Sun H."/>
            <person name="Tritt A."/>
            <person name="Yoshinaga Y."/>
            <person name="Zwiers L.-H."/>
            <person name="Turgeon B."/>
            <person name="Goodwin S."/>
            <person name="Spatafora J."/>
            <person name="Crous P."/>
            <person name="Grigoriev I."/>
        </authorList>
    </citation>
    <scope>NUCLEOTIDE SEQUENCE</scope>
    <source>
        <strain evidence="26">CBS 113389</strain>
    </source>
</reference>
<evidence type="ECO:0000256" key="19">
    <source>
        <dbReference type="ARBA" id="ARBA00033001"/>
    </source>
</evidence>
<dbReference type="Pfam" id="PF25385">
    <property type="entry name" value="HEAT_MEC1_N"/>
    <property type="match status" value="1"/>
</dbReference>
<proteinExistence type="inferred from homology"/>
<dbReference type="InterPro" id="IPR050517">
    <property type="entry name" value="DDR_Repair_Kinase"/>
</dbReference>
<dbReference type="Pfam" id="PF23593">
    <property type="entry name" value="HEAT_ATR"/>
    <property type="match status" value="1"/>
</dbReference>
<feature type="domain" description="PI3K/PI4K catalytic" evidence="23">
    <location>
        <begin position="2047"/>
        <end position="2355"/>
    </location>
</feature>
<comment type="subunit">
    <text evidence="3">Associates with DNA double-strand breaks.</text>
</comment>
<dbReference type="InterPro" id="IPR018936">
    <property type="entry name" value="PI3/4_kinase_CS"/>
</dbReference>
<dbReference type="InterPro" id="IPR056802">
    <property type="entry name" value="ATR-like_M-HEAT"/>
</dbReference>
<keyword evidence="15" id="KW-0469">Meiosis</keyword>
<dbReference type="InterPro" id="IPR011009">
    <property type="entry name" value="Kinase-like_dom_sf"/>
</dbReference>
<dbReference type="SMART" id="SM00802">
    <property type="entry name" value="UME"/>
    <property type="match status" value="1"/>
</dbReference>
<dbReference type="OrthoDB" id="381190at2759"/>
<dbReference type="InterPro" id="IPR011990">
    <property type="entry name" value="TPR-like_helical_dom_sf"/>
</dbReference>
<evidence type="ECO:0000256" key="4">
    <source>
        <dbReference type="ARBA" id="ARBA00012513"/>
    </source>
</evidence>
<organism evidence="26 27">
    <name type="scientific">Neohortaea acidophila</name>
    <dbReference type="NCBI Taxonomy" id="245834"/>
    <lineage>
        <taxon>Eukaryota</taxon>
        <taxon>Fungi</taxon>
        <taxon>Dikarya</taxon>
        <taxon>Ascomycota</taxon>
        <taxon>Pezizomycotina</taxon>
        <taxon>Dothideomycetes</taxon>
        <taxon>Dothideomycetidae</taxon>
        <taxon>Mycosphaerellales</taxon>
        <taxon>Teratosphaeriaceae</taxon>
        <taxon>Neohortaea</taxon>
    </lineage>
</organism>
<evidence type="ECO:0000256" key="3">
    <source>
        <dbReference type="ARBA" id="ARBA00011370"/>
    </source>
</evidence>
<dbReference type="Gene3D" id="1.10.1070.11">
    <property type="entry name" value="Phosphatidylinositol 3-/4-kinase, catalytic domain"/>
    <property type="match status" value="1"/>
</dbReference>
<dbReference type="GO" id="GO:0000077">
    <property type="term" value="P:DNA damage checkpoint signaling"/>
    <property type="evidence" value="ECO:0007669"/>
    <property type="project" value="TreeGrafter"/>
</dbReference>
<evidence type="ECO:0000256" key="9">
    <source>
        <dbReference type="ARBA" id="ARBA00022763"/>
    </source>
</evidence>
<feature type="domain" description="FAT" evidence="24">
    <location>
        <begin position="1346"/>
        <end position="1932"/>
    </location>
</feature>
<evidence type="ECO:0000256" key="13">
    <source>
        <dbReference type="ARBA" id="ARBA00023204"/>
    </source>
</evidence>
<evidence type="ECO:0000256" key="18">
    <source>
        <dbReference type="ARBA" id="ARBA00030459"/>
    </source>
</evidence>
<comment type="catalytic activity">
    <reaction evidence="21">
        <text>L-seryl-[protein] + ATP = O-phospho-L-seryl-[protein] + ADP + H(+)</text>
        <dbReference type="Rhea" id="RHEA:17989"/>
        <dbReference type="Rhea" id="RHEA-COMP:9863"/>
        <dbReference type="Rhea" id="RHEA-COMP:11604"/>
        <dbReference type="ChEBI" id="CHEBI:15378"/>
        <dbReference type="ChEBI" id="CHEBI:29999"/>
        <dbReference type="ChEBI" id="CHEBI:30616"/>
        <dbReference type="ChEBI" id="CHEBI:83421"/>
        <dbReference type="ChEBI" id="CHEBI:456216"/>
        <dbReference type="EC" id="2.7.11.1"/>
    </reaction>
</comment>
<evidence type="ECO:0000259" key="23">
    <source>
        <dbReference type="PROSITE" id="PS50290"/>
    </source>
</evidence>
<dbReference type="PROSITE" id="PS51190">
    <property type="entry name" value="FATC"/>
    <property type="match status" value="1"/>
</dbReference>
<dbReference type="RefSeq" id="XP_033594530.1">
    <property type="nucleotide sequence ID" value="XM_033732432.1"/>
</dbReference>
<evidence type="ECO:0000256" key="17">
    <source>
        <dbReference type="ARBA" id="ARBA00029679"/>
    </source>
</evidence>
<dbReference type="InterPro" id="IPR003152">
    <property type="entry name" value="FATC_dom"/>
</dbReference>
<evidence type="ECO:0000256" key="5">
    <source>
        <dbReference type="ARBA" id="ARBA00021345"/>
    </source>
</evidence>
<dbReference type="InterPro" id="IPR012993">
    <property type="entry name" value="UME"/>
</dbReference>
<evidence type="ECO:0000313" key="27">
    <source>
        <dbReference type="Proteomes" id="UP000799767"/>
    </source>
</evidence>
<evidence type="ECO:0000256" key="6">
    <source>
        <dbReference type="ARBA" id="ARBA00022527"/>
    </source>
</evidence>
<evidence type="ECO:0000259" key="24">
    <source>
        <dbReference type="PROSITE" id="PS51189"/>
    </source>
</evidence>
<comment type="function">
    <text evidence="16">Serine/threonine protein kinase which activates checkpoint signaling upon genotoxic stresses such as ionizing radiation (IR), ultraviolet light (UV), or DNA replication stalling, thereby acting as a DNA damage sensor. Recognizes the substrate consensus sequence [ST]-Q. Phosphorylates histone H2A to form H2AS128ph (gamma-H2A) at sites of DNA damage, involved in the regulation of DNA damage response mechanism. Required for the control of telomere length and genome stability.</text>
</comment>
<dbReference type="InterPro" id="IPR036940">
    <property type="entry name" value="PI3/4_kinase_cat_sf"/>
</dbReference>
<keyword evidence="27" id="KW-1185">Reference proteome</keyword>
<evidence type="ECO:0000313" key="26">
    <source>
        <dbReference type="EMBL" id="KAF2487961.1"/>
    </source>
</evidence>
<dbReference type="SUPFAM" id="SSF48452">
    <property type="entry name" value="TPR-like"/>
    <property type="match status" value="1"/>
</dbReference>
<dbReference type="SMART" id="SM01343">
    <property type="entry name" value="FATC"/>
    <property type="match status" value="1"/>
</dbReference>
<evidence type="ECO:0000256" key="14">
    <source>
        <dbReference type="ARBA" id="ARBA00023242"/>
    </source>
</evidence>
<dbReference type="Proteomes" id="UP000799767">
    <property type="component" value="Unassembled WGS sequence"/>
</dbReference>
<dbReference type="Pfam" id="PF02260">
    <property type="entry name" value="FATC"/>
    <property type="match status" value="1"/>
</dbReference>
<sequence>MARRIATTHGGKEHGDAPPPSTLAAQIVQNQTEGPVNQQNGETPTFAELLNEILHNHAATPETDIETNIKLVNVVAEAGLGPLAIDNPFAECDVLLPLAFDSIAVIEATIKRQPEILFAATKQHEPRLLLSLLARVLAICGRRQCEQLPIDRLLDSLLLALDTSLQVWGRAKVVRRIIQDCLDDVMFSLEATTGSKTDLSIKLPPARSIVSVWPELENAITLPHGCQTSIADQSQALMLAIQLCNVRRLPAAWRTNTQCAIQKITPALGAALKHTKQWDAAATGILLFSSNITFLVQLFNNLSIITGSHSIQIHTAQGLIQNLRRDPNAVSDHLLPALCSLASSEAFDKLHEDLRIAIVTVITRLSTPENVPERAHDLVEALRQDNVMTDSRLQAAFRDLSVRDRVGELHRSQRKRRKVVQMENESAQTTIRRITQLLYGMNGDNLNGITEAAPSAYRSLSEEEQCEVWQLLRNSARTDSQATIKVVSALVQSREIAMNKRARILSIITLQTCLQTTTDSAYISLTSSPFGQLCLRGLQSSLRELRVASVQCLGSFLRDELAAELKEANRKCALEFLRALSDRDVANEQETLVSAWSQVALFCEDSELNLSLLRLVEYLGHSNPLISGLAFTELERIAEAKAISPSELFKPFWSSIAVSVVQDLHSRPQKIQQLCDLLELDVNRFLVNTQQETVPALVLTQKSNVLQRIAAARGHGTTVQDLLLQPRTNLMATLALLLIQPTQSPEDSAMACLVSVAPGLQGTDLSNLVKIDPALLACHLLKHAGDQSESRKSRAYQAFQLFASLAERRAGAAKSKPSRMLTEFFDVHILGIMTHFSEIIENNTGLYSKLERLRCIRAIAEMVTIAKTQVSGALPQIRAALQSSMDHPDLCQASFSAWLYLLPILETDDVASIVDQTFALILRHWPNLSEDVRQTCHQQISNLVKNHNQMLQEHIMTLPSLAGVPLLSKLSAEIERVKASESIEAHCRAFTKRLLDESRVVVLRALEELPPFLNKNQDFVYDCATSEQPTPVLPELFRALMDANVKYSAEDGNAAELCGKAFGIIGCLDPNRVEATRKKRRVLVLSNFDRAAEIEDWSLVFLEDILVKAFKSVSNARAQGFLAFVMQELLRFCEFNEGTVLRQRTAQTLSKQQKWQKLPESVRITLTPLINSRYVVTSSGAIAAPNRVYPGFSQESSHSSWLRSLVYDLMWKAKGENAQMVFPVLARTIRGHDLAIASFMLPYTMLNVVLGGTVAEVKGIADELLAVLQCEPIGDVQRDTIKLCSESVFNVLDYMSLWLQEKKKVLGEARAAAYKTGRSPDDFDEARDVAQIETVETFLSGIPADVIANRALLCGSYARALFNWEQHIRRQRPIIPSQRPPQQASGDELLYDKLQDIYAQIDEPDGLEGISAHLTLLSEDQQAIQHAKARRWAAAQAWYETQLAQDPYNVDIEERLLSCFRETGRYEPLLKYAESFLTVDRQATETPNAAARLLPDILGAQMMNGDLEGLYTTLESTAFPMQSDFNAGIAGLVRAVADHDVPAVTTHIKRLRTSITQSMTAASSSSVQGSHEDLKKLHVLGEVEMLCSDDLNTMEVKTMLERRLAVIGSYVLDKQYVLGVRRVIMESIDAFTDQDVGSLWLTTAKFARQLGNTEHAYNAVLKAYKHGDRGATIEEARLLWRDGHQRHAIHALETAIASGLFDTANQGDANIPMHQSTMTTRSTTSTRSSEAGTQHNVISAKVHLLLAKWLDATGQSQFNDMTEKFQKAAKLFARWEKGHYYLGKHYQKLLDTEKGLPKEKQSSQYQSGELDRLVVENLIRSIPFGNKYWHETIPKILTLWLDLGACTVTKARHEEQAVFDRRVKALQNCNKQLQKYFERVPPYVFYSAVPQMISRITHPNKEVWKLLLNILTRIASAHPNQTLWSLLALVKSTDRTRLERGTELLDRLKDPKIKARADGSNIDLRVMITHGQRLSDGLLRVCEVPIDKHGPDVKLSEHLDFNHKLVPSQLVVPIETTLTISLPSGASHDTIKRHKAFVQEKITIQSFAEEVLVLNSLQRPRKLTVRGSDGKQYGLLCKPKDDLRKDRRLMEFNSIINRTLKRDAESSKRRLYVKTYAVTPLSEESGIIEWVEGIKPMRDILLNIYARKGIRPNYTEIKNILDQASSSPENAHLFGDKVLSKFPSVLHEWLVEVYPEPEAWFAARLRYARTAAVMSIVGHVLGLGDRHGENILLEESTGGVFHVDFNCLFDKGLTFDKPELVPFRLTHNMVDAMGAYGYEGPFRKSSELTVRLLRQNKGTLMTVLETFLYDPTTDFIGKKKRSTAGVPETPQEILESVENKLKGLLKGEKVPLGVEGYVDALIKEATSPWCLASMYIGWCAFF</sequence>
<protein>
    <recommendedName>
        <fullName evidence="5">Serine/threonine-protein kinase MEC1</fullName>
        <ecNumber evidence="4">2.7.11.1</ecNumber>
    </recommendedName>
    <alternativeName>
        <fullName evidence="19">ATR homolog</fullName>
    </alternativeName>
    <alternativeName>
        <fullName evidence="18">DNA-damage checkpoint kinase MEC1</fullName>
    </alternativeName>
    <alternativeName>
        <fullName evidence="17">Mitosis entry checkpoint protein 1</fullName>
    </alternativeName>
</protein>
<keyword evidence="12" id="KW-0156">Chromatin regulator</keyword>
<evidence type="ECO:0000256" key="1">
    <source>
        <dbReference type="ARBA" id="ARBA00004123"/>
    </source>
</evidence>
<dbReference type="FunFam" id="1.10.1070.11:FF:000031">
    <property type="entry name" value="Phosphatidyl inositol 3-kinase"/>
    <property type="match status" value="1"/>
</dbReference>
<dbReference type="InterPro" id="IPR000403">
    <property type="entry name" value="PI3/4_kinase_cat_dom"/>
</dbReference>
<dbReference type="InterPro" id="IPR058681">
    <property type="entry name" value="HEAT_MEC1_N"/>
</dbReference>
<dbReference type="Pfam" id="PF00454">
    <property type="entry name" value="PI3_PI4_kinase"/>
    <property type="match status" value="1"/>
</dbReference>
<keyword evidence="10" id="KW-0418">Kinase</keyword>
<feature type="domain" description="FATC" evidence="25">
    <location>
        <begin position="2350"/>
        <end position="2382"/>
    </location>
</feature>
<comment type="catalytic activity">
    <reaction evidence="20">
        <text>L-threonyl-[protein] + ATP = O-phospho-L-threonyl-[protein] + ADP + H(+)</text>
        <dbReference type="Rhea" id="RHEA:46608"/>
        <dbReference type="Rhea" id="RHEA-COMP:11060"/>
        <dbReference type="Rhea" id="RHEA-COMP:11605"/>
        <dbReference type="ChEBI" id="CHEBI:15378"/>
        <dbReference type="ChEBI" id="CHEBI:30013"/>
        <dbReference type="ChEBI" id="CHEBI:30616"/>
        <dbReference type="ChEBI" id="CHEBI:61977"/>
        <dbReference type="ChEBI" id="CHEBI:456216"/>
        <dbReference type="EC" id="2.7.11.1"/>
    </reaction>
</comment>
<evidence type="ECO:0000256" key="16">
    <source>
        <dbReference type="ARBA" id="ARBA00025079"/>
    </source>
</evidence>
<keyword evidence="11" id="KW-0067">ATP-binding</keyword>
<evidence type="ECO:0000256" key="8">
    <source>
        <dbReference type="ARBA" id="ARBA00022741"/>
    </source>
</evidence>
<evidence type="ECO:0000256" key="21">
    <source>
        <dbReference type="ARBA" id="ARBA00048679"/>
    </source>
</evidence>
<keyword evidence="13" id="KW-0234">DNA repair</keyword>
<dbReference type="GeneID" id="54473434"/>
<dbReference type="PROSITE" id="PS00916">
    <property type="entry name" value="PI3_4_KINASE_2"/>
    <property type="match status" value="1"/>
</dbReference>
<name>A0A6A6Q7A9_9PEZI</name>
<dbReference type="InterPro" id="IPR057564">
    <property type="entry name" value="HEAT_ATR"/>
</dbReference>
<keyword evidence="9" id="KW-0227">DNA damage</keyword>
<comment type="similarity">
    <text evidence="2">Belongs to the PI3/PI4-kinase family. ATM subfamily.</text>
</comment>
<evidence type="ECO:0000256" key="7">
    <source>
        <dbReference type="ARBA" id="ARBA00022679"/>
    </source>
</evidence>
<evidence type="ECO:0000256" key="10">
    <source>
        <dbReference type="ARBA" id="ARBA00022777"/>
    </source>
</evidence>
<evidence type="ECO:0000256" key="12">
    <source>
        <dbReference type="ARBA" id="ARBA00022853"/>
    </source>
</evidence>
<dbReference type="Pfam" id="PF25030">
    <property type="entry name" value="M-HEAT_ATR"/>
    <property type="match status" value="1"/>
</dbReference>
<dbReference type="GO" id="GO:0004674">
    <property type="term" value="F:protein serine/threonine kinase activity"/>
    <property type="evidence" value="ECO:0007669"/>
    <property type="project" value="UniProtKB-KW"/>
</dbReference>
<dbReference type="GO" id="GO:0006281">
    <property type="term" value="P:DNA repair"/>
    <property type="evidence" value="ECO:0007669"/>
    <property type="project" value="UniProtKB-KW"/>
</dbReference>
<dbReference type="PANTHER" id="PTHR11139:SF125">
    <property type="entry name" value="SERINE_THREONINE-PROTEIN KINASE MEC1"/>
    <property type="match status" value="1"/>
</dbReference>
<evidence type="ECO:0000256" key="22">
    <source>
        <dbReference type="SAM" id="MobiDB-lite"/>
    </source>
</evidence>
<dbReference type="GO" id="GO:0005634">
    <property type="term" value="C:nucleus"/>
    <property type="evidence" value="ECO:0007669"/>
    <property type="project" value="UniProtKB-SubCell"/>
</dbReference>
<dbReference type="GO" id="GO:0005694">
    <property type="term" value="C:chromosome"/>
    <property type="evidence" value="ECO:0007669"/>
    <property type="project" value="TreeGrafter"/>
</dbReference>
<dbReference type="EMBL" id="MU001631">
    <property type="protein sequence ID" value="KAF2487961.1"/>
    <property type="molecule type" value="Genomic_DNA"/>
</dbReference>
<dbReference type="PANTHER" id="PTHR11139">
    <property type="entry name" value="ATAXIA TELANGIECTASIA MUTATED ATM -RELATED"/>
    <property type="match status" value="1"/>
</dbReference>
<dbReference type="EC" id="2.7.11.1" evidence="4"/>
<keyword evidence="6" id="KW-0723">Serine/threonine-protein kinase</keyword>
<evidence type="ECO:0000256" key="11">
    <source>
        <dbReference type="ARBA" id="ARBA00022840"/>
    </source>
</evidence>
<comment type="subcellular location">
    <subcellularLocation>
        <location evidence="1">Nucleus</location>
    </subcellularLocation>
</comment>
<dbReference type="PROSITE" id="PS50290">
    <property type="entry name" value="PI3_4_KINASE_3"/>
    <property type="match status" value="1"/>
</dbReference>
<dbReference type="GO" id="GO:0000723">
    <property type="term" value="P:telomere maintenance"/>
    <property type="evidence" value="ECO:0007669"/>
    <property type="project" value="TreeGrafter"/>
</dbReference>
<dbReference type="SUPFAM" id="SSF56112">
    <property type="entry name" value="Protein kinase-like (PK-like)"/>
    <property type="match status" value="1"/>
</dbReference>
<gene>
    <name evidence="26" type="ORF">BDY17DRAFT_290011</name>
</gene>